<organism evidence="1 2">
    <name type="scientific">Pseudomonas fluorescens</name>
    <dbReference type="NCBI Taxonomy" id="294"/>
    <lineage>
        <taxon>Bacteria</taxon>
        <taxon>Pseudomonadati</taxon>
        <taxon>Pseudomonadota</taxon>
        <taxon>Gammaproteobacteria</taxon>
        <taxon>Pseudomonadales</taxon>
        <taxon>Pseudomonadaceae</taxon>
        <taxon>Pseudomonas</taxon>
    </lineage>
</organism>
<reference evidence="2" key="1">
    <citation type="submission" date="2016-03" db="EMBL/GenBank/DDBJ databases">
        <authorList>
            <person name="Ray J."/>
            <person name="Price M."/>
            <person name="Deutschbauer A."/>
        </authorList>
    </citation>
    <scope>NUCLEOTIDE SEQUENCE [LARGE SCALE GENOMIC DNA]</scope>
    <source>
        <strain evidence="2">FW300-N1B4</strain>
    </source>
</reference>
<protein>
    <submittedName>
        <fullName evidence="1">Uncharacterized protein</fullName>
    </submittedName>
</protein>
<dbReference type="AlphaFoldDB" id="A0A166QM54"/>
<evidence type="ECO:0000313" key="2">
    <source>
        <dbReference type="Proteomes" id="UP000076489"/>
    </source>
</evidence>
<dbReference type="EMBL" id="LUKJ01000002">
    <property type="protein sequence ID" value="KZN20501.1"/>
    <property type="molecule type" value="Genomic_DNA"/>
</dbReference>
<comment type="caution">
    <text evidence="1">The sequence shown here is derived from an EMBL/GenBank/DDBJ whole genome shotgun (WGS) entry which is preliminary data.</text>
</comment>
<reference evidence="1 2" key="2">
    <citation type="journal article" date="2018" name="Nature">
        <title>Mutant phenotypes for thousands of bacterial genes of unknown function.</title>
        <authorList>
            <person name="Price M.N."/>
            <person name="Wetmore K.M."/>
            <person name="Waters R.J."/>
            <person name="Callaghan M."/>
            <person name="Ray J."/>
            <person name="Liu H."/>
            <person name="Kuehl J.V."/>
            <person name="Melnyk R.A."/>
            <person name="Lamson J.S."/>
            <person name="Suh Y."/>
            <person name="Carlson H.K."/>
            <person name="Esquivel Z."/>
            <person name="Sadeeshkumar H."/>
            <person name="Chakraborty R."/>
            <person name="Zane G.M."/>
            <person name="Rubin B.E."/>
            <person name="Wall J.D."/>
            <person name="Visel A."/>
            <person name="Bristow J."/>
            <person name="Blow M.J."/>
            <person name="Arkin A.P."/>
            <person name="Deutschbauer A.M."/>
        </authorList>
    </citation>
    <scope>NUCLEOTIDE SEQUENCE [LARGE SCALE GENOMIC DNA]</scope>
    <source>
        <strain evidence="1 2">FW300-N1B4</strain>
    </source>
</reference>
<gene>
    <name evidence="1" type="ORF">A1D17_02880</name>
</gene>
<dbReference type="RefSeq" id="WP_063340548.1">
    <property type="nucleotide sequence ID" value="NZ_LUKJ01000002.1"/>
</dbReference>
<accession>A0A166QM54</accession>
<sequence>MWYCIGTVLFALVLVAVAGFNMPNRAERLATDPGLAAICDSSDTSWKNVPHLAFACSERSKALLSQHWEKTYNAEKNPGA</sequence>
<evidence type="ECO:0000313" key="1">
    <source>
        <dbReference type="EMBL" id="KZN20501.1"/>
    </source>
</evidence>
<proteinExistence type="predicted"/>
<dbReference type="Proteomes" id="UP000076489">
    <property type="component" value="Unassembled WGS sequence"/>
</dbReference>
<name>A0A166QM54_PSEFL</name>